<accession>A0AA40CZF4</accession>
<keyword evidence="8" id="KW-1185">Reference proteome</keyword>
<evidence type="ECO:0000256" key="3">
    <source>
        <dbReference type="ARBA" id="ARBA00022833"/>
    </source>
</evidence>
<dbReference type="SUPFAM" id="SSF144232">
    <property type="entry name" value="HIT/MYND zinc finger-like"/>
    <property type="match status" value="1"/>
</dbReference>
<evidence type="ECO:0000256" key="1">
    <source>
        <dbReference type="ARBA" id="ARBA00022723"/>
    </source>
</evidence>
<feature type="domain" description="SET" evidence="5">
    <location>
        <begin position="4"/>
        <end position="227"/>
    </location>
</feature>
<dbReference type="InterPro" id="IPR002893">
    <property type="entry name" value="Znf_MYND"/>
</dbReference>
<sequence length="526" mass="58213">MPPPGTRITTTTPKGRALLATRHFSPGDLIATFTSPILALPDGPSMRTTCNYCLRTQSSSPRPLRACTACKAAVYCDATCQRLHWKAVHKAECGMFKRVRANVGKDWLPTPTRAGGTLEGNVESFRREEGVWADFELQAMAAVVYGGLLESDEMLARAKEILCKIQTNAFNRLDADTGMAGIFLDAELSMINHSCVPNAFIGFDKRVAMLRAERDIAVGDEIEISYVDHTLPKSARQEGLRLYHFQCACPRCVEDLDVYQVASRSPVIPLNKFSLQPNIDRLRNPPVHAANASSAVVETTYKAWRTEAASGGSEDMVTRRQWRLCKALVQAKMWAIEPVPSTILQAVNLCQADPRTWAYALPLSCFLATECEPVKYVAPFTPWRVKGVMVLAKLLAETARLAAAGVLSEDCPDKALIAILEKSDQVTMCEGMLRLVVHWARVGASEDWEILKEAEDLLEQVESLEGRREKEARLLRKWAMNPEDPEAKAFFEYAVLSPVNELAALAIGIMDDKLWSPNSSAVVKSQ</sequence>
<gene>
    <name evidence="7" type="ORF">B0T16DRAFT_315127</name>
</gene>
<dbReference type="Gene3D" id="1.10.220.160">
    <property type="match status" value="1"/>
</dbReference>
<name>A0AA40CZF4_9PEZI</name>
<dbReference type="Proteomes" id="UP001174936">
    <property type="component" value="Unassembled WGS sequence"/>
</dbReference>
<feature type="domain" description="MYND-type" evidence="6">
    <location>
        <begin position="50"/>
        <end position="93"/>
    </location>
</feature>
<dbReference type="AlphaFoldDB" id="A0AA40CZF4"/>
<organism evidence="7 8">
    <name type="scientific">Cercophora newfieldiana</name>
    <dbReference type="NCBI Taxonomy" id="92897"/>
    <lineage>
        <taxon>Eukaryota</taxon>
        <taxon>Fungi</taxon>
        <taxon>Dikarya</taxon>
        <taxon>Ascomycota</taxon>
        <taxon>Pezizomycotina</taxon>
        <taxon>Sordariomycetes</taxon>
        <taxon>Sordariomycetidae</taxon>
        <taxon>Sordariales</taxon>
        <taxon>Lasiosphaeriaceae</taxon>
        <taxon>Cercophora</taxon>
    </lineage>
</organism>
<dbReference type="Pfam" id="PF01753">
    <property type="entry name" value="zf-MYND"/>
    <property type="match status" value="1"/>
</dbReference>
<dbReference type="CDD" id="cd20071">
    <property type="entry name" value="SET_SMYD"/>
    <property type="match status" value="1"/>
</dbReference>
<evidence type="ECO:0000259" key="5">
    <source>
        <dbReference type="PROSITE" id="PS50280"/>
    </source>
</evidence>
<evidence type="ECO:0000313" key="7">
    <source>
        <dbReference type="EMBL" id="KAK0656182.1"/>
    </source>
</evidence>
<evidence type="ECO:0008006" key="9">
    <source>
        <dbReference type="Google" id="ProtNLM"/>
    </source>
</evidence>
<dbReference type="PANTHER" id="PTHR12197">
    <property type="entry name" value="HISTONE-LYSINE N-METHYLTRANSFERASE SMYD"/>
    <property type="match status" value="1"/>
</dbReference>
<dbReference type="Gene3D" id="6.10.140.2220">
    <property type="match status" value="1"/>
</dbReference>
<keyword evidence="1" id="KW-0479">Metal-binding</keyword>
<evidence type="ECO:0000259" key="6">
    <source>
        <dbReference type="PROSITE" id="PS50865"/>
    </source>
</evidence>
<dbReference type="PROSITE" id="PS50280">
    <property type="entry name" value="SET"/>
    <property type="match status" value="1"/>
</dbReference>
<dbReference type="Pfam" id="PF00856">
    <property type="entry name" value="SET"/>
    <property type="match status" value="1"/>
</dbReference>
<dbReference type="PROSITE" id="PS50865">
    <property type="entry name" value="ZF_MYND_2"/>
    <property type="match status" value="1"/>
</dbReference>
<dbReference type="InterPro" id="IPR050869">
    <property type="entry name" value="H3K4_H4K5_MeTrfase"/>
</dbReference>
<protein>
    <recommendedName>
        <fullName evidence="9">MYND-type zinc finger protein samB</fullName>
    </recommendedName>
</protein>
<dbReference type="InterPro" id="IPR001214">
    <property type="entry name" value="SET_dom"/>
</dbReference>
<evidence type="ECO:0000256" key="2">
    <source>
        <dbReference type="ARBA" id="ARBA00022771"/>
    </source>
</evidence>
<comment type="caution">
    <text evidence="7">The sequence shown here is derived from an EMBL/GenBank/DDBJ whole genome shotgun (WGS) entry which is preliminary data.</text>
</comment>
<dbReference type="Gene3D" id="2.170.270.10">
    <property type="entry name" value="SET domain"/>
    <property type="match status" value="1"/>
</dbReference>
<reference evidence="7" key="1">
    <citation type="submission" date="2023-06" db="EMBL/GenBank/DDBJ databases">
        <title>Genome-scale phylogeny and comparative genomics of the fungal order Sordariales.</title>
        <authorList>
            <consortium name="Lawrence Berkeley National Laboratory"/>
            <person name="Hensen N."/>
            <person name="Bonometti L."/>
            <person name="Westerberg I."/>
            <person name="Brannstrom I.O."/>
            <person name="Guillou S."/>
            <person name="Cros-Aarteil S."/>
            <person name="Calhoun S."/>
            <person name="Haridas S."/>
            <person name="Kuo A."/>
            <person name="Mondo S."/>
            <person name="Pangilinan J."/>
            <person name="Riley R."/>
            <person name="Labutti K."/>
            <person name="Andreopoulos B."/>
            <person name="Lipzen A."/>
            <person name="Chen C."/>
            <person name="Yanf M."/>
            <person name="Daum C."/>
            <person name="Ng V."/>
            <person name="Clum A."/>
            <person name="Steindorff A."/>
            <person name="Ohm R."/>
            <person name="Martin F."/>
            <person name="Silar P."/>
            <person name="Natvig D."/>
            <person name="Lalanne C."/>
            <person name="Gautier V."/>
            <person name="Ament-Velasquez S.L."/>
            <person name="Kruys A."/>
            <person name="Hutchinson M.I."/>
            <person name="Powell A.J."/>
            <person name="Barry K."/>
            <person name="Miller A.N."/>
            <person name="Grigoriev I.V."/>
            <person name="Debuchy R."/>
            <person name="Gladieux P."/>
            <person name="Thoren M.H."/>
            <person name="Johannesson H."/>
        </authorList>
    </citation>
    <scope>NUCLEOTIDE SEQUENCE</scope>
    <source>
        <strain evidence="7">SMH2532-1</strain>
    </source>
</reference>
<evidence type="ECO:0000256" key="4">
    <source>
        <dbReference type="PROSITE-ProRule" id="PRU00134"/>
    </source>
</evidence>
<dbReference type="SMART" id="SM00317">
    <property type="entry name" value="SET"/>
    <property type="match status" value="1"/>
</dbReference>
<dbReference type="GO" id="GO:0005634">
    <property type="term" value="C:nucleus"/>
    <property type="evidence" value="ECO:0007669"/>
    <property type="project" value="TreeGrafter"/>
</dbReference>
<dbReference type="PROSITE" id="PS01360">
    <property type="entry name" value="ZF_MYND_1"/>
    <property type="match status" value="1"/>
</dbReference>
<keyword evidence="2 4" id="KW-0863">Zinc-finger</keyword>
<keyword evidence="3" id="KW-0862">Zinc</keyword>
<evidence type="ECO:0000313" key="8">
    <source>
        <dbReference type="Proteomes" id="UP001174936"/>
    </source>
</evidence>
<dbReference type="InterPro" id="IPR046341">
    <property type="entry name" value="SET_dom_sf"/>
</dbReference>
<dbReference type="GO" id="GO:0008270">
    <property type="term" value="F:zinc ion binding"/>
    <property type="evidence" value="ECO:0007669"/>
    <property type="project" value="UniProtKB-KW"/>
</dbReference>
<proteinExistence type="predicted"/>
<dbReference type="EMBL" id="JAULSV010000001">
    <property type="protein sequence ID" value="KAK0656182.1"/>
    <property type="molecule type" value="Genomic_DNA"/>
</dbReference>
<dbReference type="PANTHER" id="PTHR12197:SF251">
    <property type="entry name" value="EG:BACR7C10.4 PROTEIN"/>
    <property type="match status" value="1"/>
</dbReference>
<dbReference type="SUPFAM" id="SSF82199">
    <property type="entry name" value="SET domain"/>
    <property type="match status" value="1"/>
</dbReference>